<feature type="compositionally biased region" description="Polar residues" evidence="1">
    <location>
        <begin position="17"/>
        <end position="26"/>
    </location>
</feature>
<keyword evidence="4" id="KW-1185">Reference proteome</keyword>
<dbReference type="HOGENOM" id="CLU_697559_0_0_1"/>
<reference evidence="3" key="3">
    <citation type="submission" date="2015-06" db="UniProtKB">
        <authorList>
            <consortium name="EnsemblProtists"/>
        </authorList>
    </citation>
    <scope>IDENTIFICATION</scope>
</reference>
<feature type="compositionally biased region" description="Low complexity" evidence="1">
    <location>
        <begin position="27"/>
        <end position="45"/>
    </location>
</feature>
<accession>L1JLQ2</accession>
<dbReference type="EnsemblProtists" id="EKX49119">
    <property type="protein sequence ID" value="EKX49119"/>
    <property type="gene ID" value="GUITHDRAFT_151624"/>
</dbReference>
<dbReference type="Proteomes" id="UP000011087">
    <property type="component" value="Unassembled WGS sequence"/>
</dbReference>
<sequence length="396" mass="44131">MSKSAKQLDLSDGFGASKQSKQSSNQLPPKLLAAAAEEGARGPLATSPRGQSASGEARFKEDGNDRNLVARLASMENMKLGKLLNQLQILGMDKQHLARLQAQLTEALGNDDDKQLRVLERAIQMIVKDQNYPPIPYVEKEKIKEWDAKKALELSKEATTYKTSGPSAWVQQGLWFGTEERESPRHVTTKRKDGGMVMTNGSMLPFDSALDESKAKRWERPMLSSTVTKASEDFIGDIQIDMKDHHSKRVVEKVVDEQTPQLDTTIASLTAFTAKKKKKLSAYAKLNEAVCHSHENQKSNEMKSIVFSEGRFTEDQEKLGPMPGTAFWKCFTICNVDNNRQGSDGGYRLEPRLQLPIPDSILMSNVGGIRLWGFYTDSDGFVCRTSVNKKSAAEWL</sequence>
<feature type="region of interest" description="Disordered" evidence="1">
    <location>
        <begin position="1"/>
        <end position="62"/>
    </location>
</feature>
<reference evidence="4" key="2">
    <citation type="submission" date="2012-11" db="EMBL/GenBank/DDBJ databases">
        <authorList>
            <person name="Kuo A."/>
            <person name="Curtis B.A."/>
            <person name="Tanifuji G."/>
            <person name="Burki F."/>
            <person name="Gruber A."/>
            <person name="Irimia M."/>
            <person name="Maruyama S."/>
            <person name="Arias M.C."/>
            <person name="Ball S.G."/>
            <person name="Gile G.H."/>
            <person name="Hirakawa Y."/>
            <person name="Hopkins J.F."/>
            <person name="Rensing S.A."/>
            <person name="Schmutz J."/>
            <person name="Symeonidi A."/>
            <person name="Elias M."/>
            <person name="Eveleigh R.J."/>
            <person name="Herman E.K."/>
            <person name="Klute M.J."/>
            <person name="Nakayama T."/>
            <person name="Obornik M."/>
            <person name="Reyes-Prieto A."/>
            <person name="Armbrust E.V."/>
            <person name="Aves S.J."/>
            <person name="Beiko R.G."/>
            <person name="Coutinho P."/>
            <person name="Dacks J.B."/>
            <person name="Durnford D.G."/>
            <person name="Fast N.M."/>
            <person name="Green B.R."/>
            <person name="Grisdale C."/>
            <person name="Hempe F."/>
            <person name="Henrissat B."/>
            <person name="Hoppner M.P."/>
            <person name="Ishida K.-I."/>
            <person name="Kim E."/>
            <person name="Koreny L."/>
            <person name="Kroth P.G."/>
            <person name="Liu Y."/>
            <person name="Malik S.-B."/>
            <person name="Maier U.G."/>
            <person name="McRose D."/>
            <person name="Mock T."/>
            <person name="Neilson J.A."/>
            <person name="Onodera N.T."/>
            <person name="Poole A.M."/>
            <person name="Pritham E.J."/>
            <person name="Richards T.A."/>
            <person name="Rocap G."/>
            <person name="Roy S.W."/>
            <person name="Sarai C."/>
            <person name="Schaack S."/>
            <person name="Shirato S."/>
            <person name="Slamovits C.H."/>
            <person name="Spencer D.F."/>
            <person name="Suzuki S."/>
            <person name="Worden A.Z."/>
            <person name="Zauner S."/>
            <person name="Barry K."/>
            <person name="Bell C."/>
            <person name="Bharti A.K."/>
            <person name="Crow J.A."/>
            <person name="Grimwood J."/>
            <person name="Kramer R."/>
            <person name="Lindquist E."/>
            <person name="Lucas S."/>
            <person name="Salamov A."/>
            <person name="McFadden G.I."/>
            <person name="Lane C.E."/>
            <person name="Keeling P.J."/>
            <person name="Gray M.W."/>
            <person name="Grigoriev I.V."/>
            <person name="Archibald J.M."/>
        </authorList>
    </citation>
    <scope>NUCLEOTIDE SEQUENCE</scope>
    <source>
        <strain evidence="4">CCMP2712</strain>
    </source>
</reference>
<feature type="non-terminal residue" evidence="2">
    <location>
        <position position="1"/>
    </location>
</feature>
<organism evidence="2">
    <name type="scientific">Guillardia theta (strain CCMP2712)</name>
    <name type="common">Cryptophyte</name>
    <dbReference type="NCBI Taxonomy" id="905079"/>
    <lineage>
        <taxon>Eukaryota</taxon>
        <taxon>Cryptophyceae</taxon>
        <taxon>Pyrenomonadales</taxon>
        <taxon>Geminigeraceae</taxon>
        <taxon>Guillardia</taxon>
    </lineage>
</organism>
<evidence type="ECO:0000313" key="4">
    <source>
        <dbReference type="Proteomes" id="UP000011087"/>
    </source>
</evidence>
<evidence type="ECO:0000256" key="1">
    <source>
        <dbReference type="SAM" id="MobiDB-lite"/>
    </source>
</evidence>
<evidence type="ECO:0000313" key="3">
    <source>
        <dbReference type="EnsemblProtists" id="EKX49119"/>
    </source>
</evidence>
<dbReference type="PaxDb" id="55529-EKX49119"/>
<protein>
    <submittedName>
        <fullName evidence="2 3">Uncharacterized protein</fullName>
    </submittedName>
</protein>
<dbReference type="RefSeq" id="XP_005836099.1">
    <property type="nucleotide sequence ID" value="XM_005836042.1"/>
</dbReference>
<dbReference type="KEGG" id="gtt:GUITHDRAFT_151624"/>
<dbReference type="EMBL" id="JH992983">
    <property type="protein sequence ID" value="EKX49119.1"/>
    <property type="molecule type" value="Genomic_DNA"/>
</dbReference>
<gene>
    <name evidence="2" type="ORF">GUITHDRAFT_151624</name>
</gene>
<name>L1JLQ2_GUITC</name>
<dbReference type="GeneID" id="17305790"/>
<dbReference type="AlphaFoldDB" id="L1JLQ2"/>
<reference evidence="2 4" key="1">
    <citation type="journal article" date="2012" name="Nature">
        <title>Algal genomes reveal evolutionary mosaicism and the fate of nucleomorphs.</title>
        <authorList>
            <consortium name="DOE Joint Genome Institute"/>
            <person name="Curtis B.A."/>
            <person name="Tanifuji G."/>
            <person name="Burki F."/>
            <person name="Gruber A."/>
            <person name="Irimia M."/>
            <person name="Maruyama S."/>
            <person name="Arias M.C."/>
            <person name="Ball S.G."/>
            <person name="Gile G.H."/>
            <person name="Hirakawa Y."/>
            <person name="Hopkins J.F."/>
            <person name="Kuo A."/>
            <person name="Rensing S.A."/>
            <person name="Schmutz J."/>
            <person name="Symeonidi A."/>
            <person name="Elias M."/>
            <person name="Eveleigh R.J."/>
            <person name="Herman E.K."/>
            <person name="Klute M.J."/>
            <person name="Nakayama T."/>
            <person name="Obornik M."/>
            <person name="Reyes-Prieto A."/>
            <person name="Armbrust E.V."/>
            <person name="Aves S.J."/>
            <person name="Beiko R.G."/>
            <person name="Coutinho P."/>
            <person name="Dacks J.B."/>
            <person name="Durnford D.G."/>
            <person name="Fast N.M."/>
            <person name="Green B.R."/>
            <person name="Grisdale C.J."/>
            <person name="Hempel F."/>
            <person name="Henrissat B."/>
            <person name="Hoppner M.P."/>
            <person name="Ishida K."/>
            <person name="Kim E."/>
            <person name="Koreny L."/>
            <person name="Kroth P.G."/>
            <person name="Liu Y."/>
            <person name="Malik S.B."/>
            <person name="Maier U.G."/>
            <person name="McRose D."/>
            <person name="Mock T."/>
            <person name="Neilson J.A."/>
            <person name="Onodera N.T."/>
            <person name="Poole A.M."/>
            <person name="Pritham E.J."/>
            <person name="Richards T.A."/>
            <person name="Rocap G."/>
            <person name="Roy S.W."/>
            <person name="Sarai C."/>
            <person name="Schaack S."/>
            <person name="Shirato S."/>
            <person name="Slamovits C.H."/>
            <person name="Spencer D.F."/>
            <person name="Suzuki S."/>
            <person name="Worden A.Z."/>
            <person name="Zauner S."/>
            <person name="Barry K."/>
            <person name="Bell C."/>
            <person name="Bharti A.K."/>
            <person name="Crow J.A."/>
            <person name="Grimwood J."/>
            <person name="Kramer R."/>
            <person name="Lindquist E."/>
            <person name="Lucas S."/>
            <person name="Salamov A."/>
            <person name="McFadden G.I."/>
            <person name="Lane C.E."/>
            <person name="Keeling P.J."/>
            <person name="Gray M.W."/>
            <person name="Grigoriev I.V."/>
            <person name="Archibald J.M."/>
        </authorList>
    </citation>
    <scope>NUCLEOTIDE SEQUENCE</scope>
    <source>
        <strain evidence="2 4">CCMP2712</strain>
    </source>
</reference>
<proteinExistence type="predicted"/>
<evidence type="ECO:0000313" key="2">
    <source>
        <dbReference type="EMBL" id="EKX49119.1"/>
    </source>
</evidence>